<proteinExistence type="inferred from homology"/>
<evidence type="ECO:0000313" key="8">
    <source>
        <dbReference type="EMBL" id="QJE94787.1"/>
    </source>
</evidence>
<comment type="catalytic activity">
    <reaction evidence="7">
        <text>a 2'-deoxycytidine in DNA + S-adenosyl-L-methionine = an N(4)-methyl-2'-deoxycytidine in DNA + S-adenosyl-L-homocysteine + H(+)</text>
        <dbReference type="Rhea" id="RHEA:16857"/>
        <dbReference type="Rhea" id="RHEA-COMP:11369"/>
        <dbReference type="Rhea" id="RHEA-COMP:13674"/>
        <dbReference type="ChEBI" id="CHEBI:15378"/>
        <dbReference type="ChEBI" id="CHEBI:57856"/>
        <dbReference type="ChEBI" id="CHEBI:59789"/>
        <dbReference type="ChEBI" id="CHEBI:85452"/>
        <dbReference type="ChEBI" id="CHEBI:137933"/>
        <dbReference type="EC" id="2.1.1.113"/>
    </reaction>
</comment>
<evidence type="ECO:0000256" key="4">
    <source>
        <dbReference type="ARBA" id="ARBA00022679"/>
    </source>
</evidence>
<dbReference type="AlphaFoldDB" id="A0A858RDA3"/>
<keyword evidence="6" id="KW-0680">Restriction system</keyword>
<dbReference type="EC" id="2.1.1.113" evidence="2"/>
<sequence>MIHLSSQESSPSFRPDFAPNAQLPRHRWYRFKEGFSAGLVSQFAASYLPREGAHLLDPFLGSGTTAVEGARLGHHVDGIETNPFMAFMAKVKTRNYTKTARLDLAALECLRSRKRCDQFKLPRDSTLVERKGLEKWLLNRSVALRFEQLRSAISSIQPLARRDLLLFALLSSVEEVANARKDGKCWRYKKNWESLAFSSKSLDESFAAKIIHFIEDIEISPKLKGSTSITQGDSRNHFHKAHRNERFYDGILTSPPYLNSFDYTDIYRPELLLMKAAQNSEDLRRLRLRTLRSHVQVAWKPSEPLGIPRLAEKIEAIKDAGLWSSRIPAMINAYFVDLDAVVTQSSQCLKKAGTAGFVVADSAYAGVVIPVGEILGEIFERRGFRIEKIHTFRQTRGNGNHQQQSKDRLNEVMVVASFRGN</sequence>
<dbReference type="GO" id="GO:0015667">
    <property type="term" value="F:site-specific DNA-methyltransferase (cytosine-N4-specific) activity"/>
    <property type="evidence" value="ECO:0007669"/>
    <property type="project" value="UniProtKB-EC"/>
</dbReference>
<evidence type="ECO:0000256" key="6">
    <source>
        <dbReference type="ARBA" id="ARBA00022747"/>
    </source>
</evidence>
<accession>A0A858RDA3</accession>
<keyword evidence="9" id="KW-1185">Reference proteome</keyword>
<keyword evidence="3" id="KW-0489">Methyltransferase</keyword>
<dbReference type="RefSeq" id="WP_169453008.1">
    <property type="nucleotide sequence ID" value="NZ_CP051774.1"/>
</dbReference>
<evidence type="ECO:0000256" key="1">
    <source>
        <dbReference type="ARBA" id="ARBA00010203"/>
    </source>
</evidence>
<protein>
    <recommendedName>
        <fullName evidence="2">site-specific DNA-methyltransferase (cytosine-N(4)-specific)</fullName>
        <ecNumber evidence="2">2.1.1.113</ecNumber>
    </recommendedName>
</protein>
<dbReference type="InterPro" id="IPR017985">
    <property type="entry name" value="MeTrfase_CN4_CS"/>
</dbReference>
<keyword evidence="5" id="KW-0949">S-adenosyl-L-methionine</keyword>
<evidence type="ECO:0000313" key="9">
    <source>
        <dbReference type="Proteomes" id="UP000501812"/>
    </source>
</evidence>
<dbReference type="GO" id="GO:0032259">
    <property type="term" value="P:methylation"/>
    <property type="evidence" value="ECO:0007669"/>
    <property type="project" value="UniProtKB-KW"/>
</dbReference>
<dbReference type="KEGG" id="luo:HHL09_02995"/>
<dbReference type="Gene3D" id="3.40.50.150">
    <property type="entry name" value="Vaccinia Virus protein VP39"/>
    <property type="match status" value="2"/>
</dbReference>
<comment type="similarity">
    <text evidence="1">Belongs to the N(4)/N(6)-methyltransferase family. N(4) subfamily.</text>
</comment>
<evidence type="ECO:0000256" key="2">
    <source>
        <dbReference type="ARBA" id="ARBA00012185"/>
    </source>
</evidence>
<dbReference type="PROSITE" id="PS00093">
    <property type="entry name" value="N4_MTASE"/>
    <property type="match status" value="1"/>
</dbReference>
<gene>
    <name evidence="8" type="ORF">HHL09_02995</name>
</gene>
<organism evidence="8 9">
    <name type="scientific">Luteolibacter luteus</name>
    <dbReference type="NCBI Taxonomy" id="2728835"/>
    <lineage>
        <taxon>Bacteria</taxon>
        <taxon>Pseudomonadati</taxon>
        <taxon>Verrucomicrobiota</taxon>
        <taxon>Verrucomicrobiia</taxon>
        <taxon>Verrucomicrobiales</taxon>
        <taxon>Verrucomicrobiaceae</taxon>
        <taxon>Luteolibacter</taxon>
    </lineage>
</organism>
<dbReference type="GO" id="GO:0003677">
    <property type="term" value="F:DNA binding"/>
    <property type="evidence" value="ECO:0007669"/>
    <property type="project" value="InterPro"/>
</dbReference>
<dbReference type="Proteomes" id="UP000501812">
    <property type="component" value="Chromosome"/>
</dbReference>
<dbReference type="SUPFAM" id="SSF53335">
    <property type="entry name" value="S-adenosyl-L-methionine-dependent methyltransferases"/>
    <property type="match status" value="2"/>
</dbReference>
<dbReference type="InterPro" id="IPR029063">
    <property type="entry name" value="SAM-dependent_MTases_sf"/>
</dbReference>
<reference evidence="8 9" key="1">
    <citation type="submission" date="2020-04" db="EMBL/GenBank/DDBJ databases">
        <title>Luteolibacter sp. G-1-1-1 isolated from soil.</title>
        <authorList>
            <person name="Dahal R.H."/>
        </authorList>
    </citation>
    <scope>NUCLEOTIDE SEQUENCE [LARGE SCALE GENOMIC DNA]</scope>
    <source>
        <strain evidence="8 9">G-1-1-1</strain>
    </source>
</reference>
<evidence type="ECO:0000256" key="5">
    <source>
        <dbReference type="ARBA" id="ARBA00022691"/>
    </source>
</evidence>
<dbReference type="GO" id="GO:0009307">
    <property type="term" value="P:DNA restriction-modification system"/>
    <property type="evidence" value="ECO:0007669"/>
    <property type="project" value="UniProtKB-KW"/>
</dbReference>
<name>A0A858RDA3_9BACT</name>
<evidence type="ECO:0000256" key="3">
    <source>
        <dbReference type="ARBA" id="ARBA00022603"/>
    </source>
</evidence>
<evidence type="ECO:0000256" key="7">
    <source>
        <dbReference type="ARBA" id="ARBA00049120"/>
    </source>
</evidence>
<dbReference type="EMBL" id="CP051774">
    <property type="protein sequence ID" value="QJE94787.1"/>
    <property type="molecule type" value="Genomic_DNA"/>
</dbReference>
<keyword evidence="4" id="KW-0808">Transferase</keyword>